<dbReference type="EnsemblBacteria" id="ABY34706">
    <property type="protein sequence ID" value="ABY34706"/>
    <property type="gene ID" value="Caur_1478"/>
</dbReference>
<protein>
    <submittedName>
        <fullName evidence="4">Transferase hexapeptide repeat containing protein</fullName>
    </submittedName>
</protein>
<dbReference type="RefSeq" id="WP_012257362.1">
    <property type="nucleotide sequence ID" value="NC_010175.1"/>
</dbReference>
<dbReference type="GO" id="GO:0016407">
    <property type="term" value="F:acetyltransferase activity"/>
    <property type="evidence" value="ECO:0000318"/>
    <property type="project" value="GO_Central"/>
</dbReference>
<evidence type="ECO:0000313" key="5">
    <source>
        <dbReference type="Proteomes" id="UP000002008"/>
    </source>
</evidence>
<evidence type="ECO:0000256" key="2">
    <source>
        <dbReference type="ARBA" id="ARBA00022679"/>
    </source>
</evidence>
<dbReference type="Proteomes" id="UP000002008">
    <property type="component" value="Chromosome"/>
</dbReference>
<dbReference type="Pfam" id="PF00132">
    <property type="entry name" value="Hexapep"/>
    <property type="match status" value="1"/>
</dbReference>
<evidence type="ECO:0000256" key="3">
    <source>
        <dbReference type="ARBA" id="ARBA00022737"/>
    </source>
</evidence>
<dbReference type="InParanoid" id="A9WAE7"/>
<dbReference type="PANTHER" id="PTHR23416">
    <property type="entry name" value="SIALIC ACID SYNTHASE-RELATED"/>
    <property type="match status" value="1"/>
</dbReference>
<keyword evidence="2 4" id="KW-0808">Transferase</keyword>
<sequence length="187" mass="20232">MKERIYQKVLRVLGEELGAAQPRLWLAGWLIHLLPRYTASRLRPVLLRLAGFRIGYGTVIVGPLRLHGFGGIHNRLQIGSHCFINTDCFFDLNDHITIADYVSLGHEVMILTTSHQISSAAHRAGSLTKAPVVIENGAWIGARALILPGVRIGAGSIVAAGSVVNRSVPPNTLVGGVPAKPIRQLDE</sequence>
<dbReference type="KEGG" id="cau:Caur_1478"/>
<dbReference type="PATRIC" id="fig|324602.8.peg.1680"/>
<dbReference type="PROSITE" id="PS00101">
    <property type="entry name" value="HEXAPEP_TRANSFERASES"/>
    <property type="match status" value="1"/>
</dbReference>
<dbReference type="EMBL" id="CP000909">
    <property type="protein sequence ID" value="ABY34706.1"/>
    <property type="molecule type" value="Genomic_DNA"/>
</dbReference>
<evidence type="ECO:0000313" key="4">
    <source>
        <dbReference type="EMBL" id="ABY34706.1"/>
    </source>
</evidence>
<evidence type="ECO:0000256" key="1">
    <source>
        <dbReference type="ARBA" id="ARBA00007274"/>
    </source>
</evidence>
<dbReference type="CDD" id="cd04647">
    <property type="entry name" value="LbH_MAT_like"/>
    <property type="match status" value="1"/>
</dbReference>
<keyword evidence="5" id="KW-1185">Reference proteome</keyword>
<reference evidence="5" key="1">
    <citation type="journal article" date="2011" name="BMC Genomics">
        <title>Complete genome sequence of the filamentous anoxygenic phototrophic bacterium Chloroflexus aurantiacus.</title>
        <authorList>
            <person name="Tang K.H."/>
            <person name="Barry K."/>
            <person name="Chertkov O."/>
            <person name="Dalin E."/>
            <person name="Han C.S."/>
            <person name="Hauser L.J."/>
            <person name="Honchak B.M."/>
            <person name="Karbach L.E."/>
            <person name="Land M.L."/>
            <person name="Lapidus A."/>
            <person name="Larimer F.W."/>
            <person name="Mikhailova N."/>
            <person name="Pitluck S."/>
            <person name="Pierson B.K."/>
            <person name="Blankenship R.E."/>
        </authorList>
    </citation>
    <scope>NUCLEOTIDE SEQUENCE [LARGE SCALE GENOMIC DNA]</scope>
    <source>
        <strain evidence="5">ATCC 29366 / DSM 635 / J-10-fl</strain>
    </source>
</reference>
<dbReference type="AlphaFoldDB" id="A9WAE7"/>
<dbReference type="InterPro" id="IPR001451">
    <property type="entry name" value="Hexapep"/>
</dbReference>
<dbReference type="HOGENOM" id="CLU_051638_7_2_0"/>
<name>A9WAE7_CHLAA</name>
<accession>A9WAE7</accession>
<dbReference type="STRING" id="324602.Caur_1478"/>
<keyword evidence="3" id="KW-0677">Repeat</keyword>
<dbReference type="InterPro" id="IPR018357">
    <property type="entry name" value="Hexapep_transf_CS"/>
</dbReference>
<dbReference type="PANTHER" id="PTHR23416:SF23">
    <property type="entry name" value="ACETYLTRANSFERASE C18B11.09C-RELATED"/>
    <property type="match status" value="1"/>
</dbReference>
<comment type="similarity">
    <text evidence="1">Belongs to the transferase hexapeptide repeat family.</text>
</comment>
<dbReference type="InterPro" id="IPR011004">
    <property type="entry name" value="Trimer_LpxA-like_sf"/>
</dbReference>
<dbReference type="FunCoup" id="A9WAE7">
    <property type="interactions" value="105"/>
</dbReference>
<organism evidence="4 5">
    <name type="scientific">Chloroflexus aurantiacus (strain ATCC 29366 / DSM 635 / J-10-fl)</name>
    <dbReference type="NCBI Taxonomy" id="324602"/>
    <lineage>
        <taxon>Bacteria</taxon>
        <taxon>Bacillati</taxon>
        <taxon>Chloroflexota</taxon>
        <taxon>Chloroflexia</taxon>
        <taxon>Chloroflexales</taxon>
        <taxon>Chloroflexineae</taxon>
        <taxon>Chloroflexaceae</taxon>
        <taxon>Chloroflexus</taxon>
    </lineage>
</organism>
<dbReference type="InterPro" id="IPR051159">
    <property type="entry name" value="Hexapeptide_acetyltransf"/>
</dbReference>
<dbReference type="SUPFAM" id="SSF51161">
    <property type="entry name" value="Trimeric LpxA-like enzymes"/>
    <property type="match status" value="1"/>
</dbReference>
<dbReference type="eggNOG" id="COG0110">
    <property type="taxonomic scope" value="Bacteria"/>
</dbReference>
<gene>
    <name evidence="4" type="ordered locus">Caur_1478</name>
</gene>
<proteinExistence type="inferred from homology"/>
<dbReference type="Gene3D" id="2.160.10.10">
    <property type="entry name" value="Hexapeptide repeat proteins"/>
    <property type="match status" value="1"/>
</dbReference>